<evidence type="ECO:0000313" key="2">
    <source>
        <dbReference type="EMBL" id="SCE94398.1"/>
    </source>
</evidence>
<proteinExistence type="predicted"/>
<feature type="transmembrane region" description="Helical" evidence="1">
    <location>
        <begin position="238"/>
        <end position="258"/>
    </location>
</feature>
<accession>A0A1C4WDX4</accession>
<dbReference type="AlphaFoldDB" id="A0A1C4WDX4"/>
<feature type="transmembrane region" description="Helical" evidence="1">
    <location>
        <begin position="208"/>
        <end position="226"/>
    </location>
</feature>
<keyword evidence="1" id="KW-1133">Transmembrane helix</keyword>
<protein>
    <submittedName>
        <fullName evidence="2">Uncharacterized protein</fullName>
    </submittedName>
</protein>
<dbReference type="RefSeq" id="WP_089006266.1">
    <property type="nucleotide sequence ID" value="NZ_LT607411.1"/>
</dbReference>
<evidence type="ECO:0000256" key="1">
    <source>
        <dbReference type="SAM" id="Phobius"/>
    </source>
</evidence>
<dbReference type="Proteomes" id="UP000198242">
    <property type="component" value="Chromosome I"/>
</dbReference>
<name>A0A1C4WDX4_MICVI</name>
<keyword evidence="1" id="KW-0812">Transmembrane</keyword>
<keyword evidence="3" id="KW-1185">Reference proteome</keyword>
<feature type="transmembrane region" description="Helical" evidence="1">
    <location>
        <begin position="83"/>
        <end position="112"/>
    </location>
</feature>
<dbReference type="OrthoDB" id="4964568at2"/>
<feature type="transmembrane region" description="Helical" evidence="1">
    <location>
        <begin position="51"/>
        <end position="71"/>
    </location>
</feature>
<feature type="transmembrane region" description="Helical" evidence="1">
    <location>
        <begin position="12"/>
        <end position="31"/>
    </location>
</feature>
<feature type="transmembrane region" description="Helical" evidence="1">
    <location>
        <begin position="167"/>
        <end position="188"/>
    </location>
</feature>
<dbReference type="EMBL" id="LT607411">
    <property type="protein sequence ID" value="SCE94398.1"/>
    <property type="molecule type" value="Genomic_DNA"/>
</dbReference>
<sequence length="299" mass="30867">MTRSRLQQGSLWLAILAVVPYVILKLLWLGGSTVGLRKGAGAAEMGSDRMVAGNIITVLLVVLAGVLAFGLTRPWGRQAPAWLVLVLAVGAAGLLAPILLGLPLGVALQLVVQHDVTSGGEGDLAGWVFAVVYGGFGLLAVALAILLRRYVLDRWGRLFAAPPRPPVRWAAVAGALGMLPFGAAMLYWGLAGPGTTGPQGMESLAQRTVLAVTGILAVVGFIAPFASRVSPSWPQLGWLATWVGCASTAIQGPTQLLLAQEGRVQPAIALIALLASPGGCAYGLAVLNARRHDVGARSA</sequence>
<gene>
    <name evidence="2" type="ORF">GA0074695_2337</name>
</gene>
<keyword evidence="1" id="KW-0472">Membrane</keyword>
<feature type="transmembrane region" description="Helical" evidence="1">
    <location>
        <begin position="264"/>
        <end position="287"/>
    </location>
</feature>
<feature type="transmembrane region" description="Helical" evidence="1">
    <location>
        <begin position="124"/>
        <end position="147"/>
    </location>
</feature>
<evidence type="ECO:0000313" key="3">
    <source>
        <dbReference type="Proteomes" id="UP000198242"/>
    </source>
</evidence>
<reference evidence="3" key="1">
    <citation type="submission" date="2016-06" db="EMBL/GenBank/DDBJ databases">
        <authorList>
            <person name="Varghese N."/>
            <person name="Submissions Spin"/>
        </authorList>
    </citation>
    <scope>NUCLEOTIDE SEQUENCE [LARGE SCALE GENOMIC DNA]</scope>
    <source>
        <strain evidence="3">DSM 43909</strain>
    </source>
</reference>
<organism evidence="2 3">
    <name type="scientific">Micromonospora viridifaciens</name>
    <dbReference type="NCBI Taxonomy" id="1881"/>
    <lineage>
        <taxon>Bacteria</taxon>
        <taxon>Bacillati</taxon>
        <taxon>Actinomycetota</taxon>
        <taxon>Actinomycetes</taxon>
        <taxon>Micromonosporales</taxon>
        <taxon>Micromonosporaceae</taxon>
        <taxon>Micromonospora</taxon>
    </lineage>
</organism>